<dbReference type="Proteomes" id="UP000254771">
    <property type="component" value="Unassembled WGS sequence"/>
</dbReference>
<feature type="domain" description="HTH cro/C1-type" evidence="1">
    <location>
        <begin position="34"/>
        <end position="89"/>
    </location>
</feature>
<dbReference type="Pfam" id="PF13744">
    <property type="entry name" value="HTH_37"/>
    <property type="match status" value="1"/>
</dbReference>
<dbReference type="SMART" id="SM00530">
    <property type="entry name" value="HTH_XRE"/>
    <property type="match status" value="1"/>
</dbReference>
<evidence type="ECO:0000259" key="1">
    <source>
        <dbReference type="PROSITE" id="PS50943"/>
    </source>
</evidence>
<dbReference type="AlphaFoldDB" id="A0A370DRC5"/>
<name>A0A370DRC5_9GAMM</name>
<gene>
    <name evidence="2" type="ORF">DIZ78_03555</name>
</gene>
<accession>A0A370DRC5</accession>
<keyword evidence="3" id="KW-1185">Reference proteome</keyword>
<dbReference type="InterPro" id="IPR010982">
    <property type="entry name" value="Lambda_DNA-bd_dom_sf"/>
</dbReference>
<dbReference type="GO" id="GO:0003677">
    <property type="term" value="F:DNA binding"/>
    <property type="evidence" value="ECO:0007669"/>
    <property type="project" value="InterPro"/>
</dbReference>
<evidence type="ECO:0000313" key="2">
    <source>
        <dbReference type="EMBL" id="RDH87649.1"/>
    </source>
</evidence>
<organism evidence="2 3">
    <name type="scientific">endosymbiont of Escarpia spicata</name>
    <dbReference type="NCBI Taxonomy" id="2200908"/>
    <lineage>
        <taxon>Bacteria</taxon>
        <taxon>Pseudomonadati</taxon>
        <taxon>Pseudomonadota</taxon>
        <taxon>Gammaproteobacteria</taxon>
        <taxon>sulfur-oxidizing symbionts</taxon>
    </lineage>
</organism>
<dbReference type="InterPro" id="IPR001387">
    <property type="entry name" value="Cro/C1-type_HTH"/>
</dbReference>
<dbReference type="InterPro" id="IPR039554">
    <property type="entry name" value="HigA2-like_HTH"/>
</dbReference>
<dbReference type="SUPFAM" id="SSF47413">
    <property type="entry name" value="lambda repressor-like DNA-binding domains"/>
    <property type="match status" value="1"/>
</dbReference>
<evidence type="ECO:0000313" key="3">
    <source>
        <dbReference type="Proteomes" id="UP000254771"/>
    </source>
</evidence>
<comment type="caution">
    <text evidence="2">The sequence shown here is derived from an EMBL/GenBank/DDBJ whole genome shotgun (WGS) entry which is preliminary data.</text>
</comment>
<dbReference type="Gene3D" id="1.10.260.40">
    <property type="entry name" value="lambda repressor-like DNA-binding domains"/>
    <property type="match status" value="1"/>
</dbReference>
<sequence>MTISKGYHNVFEALEDNPAMAQNLKIRSELMIALRQYIEDAGLGQKEAADVFGVHQPRISDLMRGKIDKFTIDRLVNMLARIGKTVKVKAA</sequence>
<dbReference type="PROSITE" id="PS50943">
    <property type="entry name" value="HTH_CROC1"/>
    <property type="match status" value="1"/>
</dbReference>
<proteinExistence type="predicted"/>
<dbReference type="EMBL" id="QFXE01000005">
    <property type="protein sequence ID" value="RDH87649.1"/>
    <property type="molecule type" value="Genomic_DNA"/>
</dbReference>
<reference evidence="2 3" key="1">
    <citation type="journal article" date="2018" name="ISME J.">
        <title>Endosymbiont genomes yield clues of tubeworm success.</title>
        <authorList>
            <person name="Li Y."/>
            <person name="Liles M.R."/>
            <person name="Halanych K.M."/>
        </authorList>
    </citation>
    <scope>NUCLEOTIDE SEQUENCE [LARGE SCALE GENOMIC DNA]</scope>
    <source>
        <strain evidence="2">A1462</strain>
    </source>
</reference>
<protein>
    <submittedName>
        <fullName evidence="2">Transcriptional regulator</fullName>
    </submittedName>
</protein>
<dbReference type="CDD" id="cd00093">
    <property type="entry name" value="HTH_XRE"/>
    <property type="match status" value="1"/>
</dbReference>